<evidence type="ECO:0000313" key="2">
    <source>
        <dbReference type="EMBL" id="PSR72972.1"/>
    </source>
</evidence>
<dbReference type="EMBL" id="MLYV02001122">
    <property type="protein sequence ID" value="PSR72972.1"/>
    <property type="molecule type" value="Genomic_DNA"/>
</dbReference>
<comment type="caution">
    <text evidence="2">The sequence shown here is derived from an EMBL/GenBank/DDBJ whole genome shotgun (WGS) entry which is preliminary data.</text>
</comment>
<proteinExistence type="predicted"/>
<keyword evidence="3" id="KW-1185">Reference proteome</keyword>
<protein>
    <submittedName>
        <fullName evidence="2">Uncharacterized protein</fullName>
    </submittedName>
</protein>
<sequence length="70" mass="7813">MQVGRHSGWKWGQTANYSGGSEGEHRDISLVQGLVLLGGLKRINRPTPPPTMIIRHQIGCEDYAGKYTYE</sequence>
<accession>A0A2R6NLT1</accession>
<gene>
    <name evidence="2" type="ORF">PHLCEN_2v11157</name>
</gene>
<evidence type="ECO:0000313" key="3">
    <source>
        <dbReference type="Proteomes" id="UP000186601"/>
    </source>
</evidence>
<organism evidence="2 3">
    <name type="scientific">Hermanssonia centrifuga</name>
    <dbReference type="NCBI Taxonomy" id="98765"/>
    <lineage>
        <taxon>Eukaryota</taxon>
        <taxon>Fungi</taxon>
        <taxon>Dikarya</taxon>
        <taxon>Basidiomycota</taxon>
        <taxon>Agaricomycotina</taxon>
        <taxon>Agaricomycetes</taxon>
        <taxon>Polyporales</taxon>
        <taxon>Meruliaceae</taxon>
        <taxon>Hermanssonia</taxon>
    </lineage>
</organism>
<dbReference type="AlphaFoldDB" id="A0A2R6NLT1"/>
<dbReference type="Proteomes" id="UP000186601">
    <property type="component" value="Unassembled WGS sequence"/>
</dbReference>
<reference evidence="2 3" key="1">
    <citation type="submission" date="2018-02" db="EMBL/GenBank/DDBJ databases">
        <title>Genome sequence of the basidiomycete white-rot fungus Phlebia centrifuga.</title>
        <authorList>
            <person name="Granchi Z."/>
            <person name="Peng M."/>
            <person name="de Vries R.P."/>
            <person name="Hilden K."/>
            <person name="Makela M.R."/>
            <person name="Grigoriev I."/>
            <person name="Riley R."/>
        </authorList>
    </citation>
    <scope>NUCLEOTIDE SEQUENCE [LARGE SCALE GENOMIC DNA]</scope>
    <source>
        <strain evidence="2 3">FBCC195</strain>
    </source>
</reference>
<feature type="region of interest" description="Disordered" evidence="1">
    <location>
        <begin position="1"/>
        <end position="23"/>
    </location>
</feature>
<evidence type="ECO:0000256" key="1">
    <source>
        <dbReference type="SAM" id="MobiDB-lite"/>
    </source>
</evidence>
<name>A0A2R6NLT1_9APHY</name>